<reference evidence="1" key="1">
    <citation type="journal article" date="2023" name="Insect Mol. Biol.">
        <title>Genome sequencing provides insights into the evolution of gene families encoding plant cell wall-degrading enzymes in longhorned beetles.</title>
        <authorList>
            <person name="Shin N.R."/>
            <person name="Okamura Y."/>
            <person name="Kirsch R."/>
            <person name="Pauchet Y."/>
        </authorList>
    </citation>
    <scope>NUCLEOTIDE SEQUENCE</scope>
    <source>
        <strain evidence="1">RBIC_L_NR</strain>
    </source>
</reference>
<protein>
    <recommendedName>
        <fullName evidence="3">DUF4371 domain-containing protein</fullName>
    </recommendedName>
</protein>
<name>A0AAV8WSR0_9CUCU</name>
<accession>A0AAV8WSR0</accession>
<dbReference type="Proteomes" id="UP001162156">
    <property type="component" value="Unassembled WGS sequence"/>
</dbReference>
<dbReference type="PANTHER" id="PTHR37162:SF1">
    <property type="entry name" value="BED-TYPE DOMAIN-CONTAINING PROTEIN"/>
    <property type="match status" value="1"/>
</dbReference>
<dbReference type="AlphaFoldDB" id="A0AAV8WSR0"/>
<organism evidence="1 2">
    <name type="scientific">Rhamnusium bicolor</name>
    <dbReference type="NCBI Taxonomy" id="1586634"/>
    <lineage>
        <taxon>Eukaryota</taxon>
        <taxon>Metazoa</taxon>
        <taxon>Ecdysozoa</taxon>
        <taxon>Arthropoda</taxon>
        <taxon>Hexapoda</taxon>
        <taxon>Insecta</taxon>
        <taxon>Pterygota</taxon>
        <taxon>Neoptera</taxon>
        <taxon>Endopterygota</taxon>
        <taxon>Coleoptera</taxon>
        <taxon>Polyphaga</taxon>
        <taxon>Cucujiformia</taxon>
        <taxon>Chrysomeloidea</taxon>
        <taxon>Cerambycidae</taxon>
        <taxon>Lepturinae</taxon>
        <taxon>Rhagiini</taxon>
        <taxon>Rhamnusium</taxon>
    </lineage>
</organism>
<gene>
    <name evidence="1" type="ORF">NQ314_017686</name>
</gene>
<evidence type="ECO:0008006" key="3">
    <source>
        <dbReference type="Google" id="ProtNLM"/>
    </source>
</evidence>
<comment type="caution">
    <text evidence="1">The sequence shown here is derived from an EMBL/GenBank/DDBJ whole genome shotgun (WGS) entry which is preliminary data.</text>
</comment>
<evidence type="ECO:0000313" key="2">
    <source>
        <dbReference type="Proteomes" id="UP001162156"/>
    </source>
</evidence>
<proteinExistence type="predicted"/>
<keyword evidence="2" id="KW-1185">Reference proteome</keyword>
<dbReference type="EMBL" id="JANEYF010004948">
    <property type="protein sequence ID" value="KAJ8929609.1"/>
    <property type="molecule type" value="Genomic_DNA"/>
</dbReference>
<sequence>MVGNDIKDYFLALIPVGDATGAAIFDHIIAFFDKYDVPYNCIGFASDGTNSMMGVHNSLASRMRETIPHIFIMKCICHSFHLCASYTCEKTSTKK</sequence>
<evidence type="ECO:0000313" key="1">
    <source>
        <dbReference type="EMBL" id="KAJ8929609.1"/>
    </source>
</evidence>
<dbReference type="PANTHER" id="PTHR37162">
    <property type="entry name" value="HAT FAMILY DIMERISATION DOMAINCONTAINING PROTEIN-RELATED"/>
    <property type="match status" value="1"/>
</dbReference>